<gene>
    <name evidence="4" type="ORF">F3Y22_tig00110435pilonHSYRG00055</name>
</gene>
<dbReference type="AlphaFoldDB" id="A0A6A3AJS3"/>
<dbReference type="InterPro" id="IPR016024">
    <property type="entry name" value="ARM-type_fold"/>
</dbReference>
<dbReference type="GO" id="GO:0061630">
    <property type="term" value="F:ubiquitin protein ligase activity"/>
    <property type="evidence" value="ECO:0007669"/>
    <property type="project" value="UniProtKB-UniRule"/>
</dbReference>
<comment type="caution">
    <text evidence="4">The sequence shown here is derived from an EMBL/GenBank/DDBJ whole genome shotgun (WGS) entry which is preliminary data.</text>
</comment>
<dbReference type="InterPro" id="IPR045185">
    <property type="entry name" value="PUB22/23/24-like"/>
</dbReference>
<evidence type="ECO:0000313" key="5">
    <source>
        <dbReference type="Proteomes" id="UP000436088"/>
    </source>
</evidence>
<keyword evidence="5" id="KW-1185">Reference proteome</keyword>
<dbReference type="InterPro" id="IPR011989">
    <property type="entry name" value="ARM-like"/>
</dbReference>
<reference evidence="4" key="1">
    <citation type="submission" date="2019-09" db="EMBL/GenBank/DDBJ databases">
        <title>Draft genome information of white flower Hibiscus syriacus.</title>
        <authorList>
            <person name="Kim Y.-M."/>
        </authorList>
    </citation>
    <scope>NUCLEOTIDE SEQUENCE [LARGE SCALE GENOMIC DNA]</scope>
    <source>
        <strain evidence="4">YM2019G1</strain>
    </source>
</reference>
<dbReference type="Pfam" id="PF25598">
    <property type="entry name" value="ARM_PUB"/>
    <property type="match status" value="2"/>
</dbReference>
<evidence type="ECO:0000313" key="4">
    <source>
        <dbReference type="EMBL" id="KAE8704851.1"/>
    </source>
</evidence>
<evidence type="ECO:0000256" key="2">
    <source>
        <dbReference type="RuleBase" id="RU369093"/>
    </source>
</evidence>
<dbReference type="InterPro" id="IPR058678">
    <property type="entry name" value="ARM_PUB"/>
</dbReference>
<dbReference type="SUPFAM" id="SSF48371">
    <property type="entry name" value="ARM repeat"/>
    <property type="match status" value="1"/>
</dbReference>
<organism evidence="4 5">
    <name type="scientific">Hibiscus syriacus</name>
    <name type="common">Rose of Sharon</name>
    <dbReference type="NCBI Taxonomy" id="106335"/>
    <lineage>
        <taxon>Eukaryota</taxon>
        <taxon>Viridiplantae</taxon>
        <taxon>Streptophyta</taxon>
        <taxon>Embryophyta</taxon>
        <taxon>Tracheophyta</taxon>
        <taxon>Spermatophyta</taxon>
        <taxon>Magnoliopsida</taxon>
        <taxon>eudicotyledons</taxon>
        <taxon>Gunneridae</taxon>
        <taxon>Pentapetalae</taxon>
        <taxon>rosids</taxon>
        <taxon>malvids</taxon>
        <taxon>Malvales</taxon>
        <taxon>Malvaceae</taxon>
        <taxon>Malvoideae</taxon>
        <taxon>Hibiscus</taxon>
    </lineage>
</organism>
<sequence length="356" mass="38670">MVGFKDANIPTLKENGVIIVGFDGSGDGQVLDLDTAVESLGGVVVGGVISAAVGEKLDLKTMIEELDLPEKYSLMKKKSKDVQGRVSDLLQTSKKAKGQARIQALKELKQVMALHTTAIKTVVDGGGVSLISSLLGPFTSHVVGSEAIVILVNLELDSESKTNLMQPTKISLMVDMINEGSVETKINCTRLIEKLMEEKEFCSESISSHRLLVGLMCLVKNKRHSNGIMLGLSLLRSICLHKQVMSFTTLSSLPEGKEALKDCGNTIPNMVRLLIRVSESYTQYALSILWSICKLALEECSLVAVEAGLATKLLLVIQSSCNPVLKQKSSKLLKLCSLNYKDTIFISKCKLTRTIQ</sequence>
<name>A0A6A3AJS3_HIBSY</name>
<keyword evidence="2" id="KW-0808">Transferase</keyword>
<dbReference type="PANTHER" id="PTHR22849">
    <property type="entry name" value="WDSAM1 PROTEIN"/>
    <property type="match status" value="1"/>
</dbReference>
<proteinExistence type="predicted"/>
<comment type="function">
    <text evidence="2">Functions as an E3 ubiquitin ligase.</text>
</comment>
<keyword evidence="1 2" id="KW-0833">Ubl conjugation pathway</keyword>
<dbReference type="Gene3D" id="1.25.10.10">
    <property type="entry name" value="Leucine-rich Repeat Variant"/>
    <property type="match status" value="1"/>
</dbReference>
<dbReference type="EC" id="2.3.2.27" evidence="2"/>
<accession>A0A6A3AJS3</accession>
<feature type="domain" description="U-box" evidence="3">
    <location>
        <begin position="249"/>
        <end position="356"/>
    </location>
</feature>
<dbReference type="GO" id="GO:0016567">
    <property type="term" value="P:protein ubiquitination"/>
    <property type="evidence" value="ECO:0007669"/>
    <property type="project" value="UniProtKB-UniRule"/>
</dbReference>
<comment type="catalytic activity">
    <reaction evidence="2">
        <text>S-ubiquitinyl-[E2 ubiquitin-conjugating enzyme]-L-cysteine + [acceptor protein]-L-lysine = [E2 ubiquitin-conjugating enzyme]-L-cysteine + N(6)-ubiquitinyl-[acceptor protein]-L-lysine.</text>
        <dbReference type="EC" id="2.3.2.27"/>
    </reaction>
</comment>
<comment type="pathway">
    <text evidence="2">Protein modification; protein ubiquitination.</text>
</comment>
<evidence type="ECO:0000259" key="3">
    <source>
        <dbReference type="Pfam" id="PF25598"/>
    </source>
</evidence>
<evidence type="ECO:0000256" key="1">
    <source>
        <dbReference type="ARBA" id="ARBA00022786"/>
    </source>
</evidence>
<feature type="domain" description="U-box" evidence="3">
    <location>
        <begin position="86"/>
        <end position="246"/>
    </location>
</feature>
<protein>
    <recommendedName>
        <fullName evidence="2 3">U-box domain-containing protein</fullName>
        <ecNumber evidence="2">2.3.2.27</ecNumber>
    </recommendedName>
    <alternativeName>
        <fullName evidence="2">RING-type E3 ubiquitin transferase PUB</fullName>
    </alternativeName>
</protein>
<dbReference type="PANTHER" id="PTHR22849:SF142">
    <property type="entry name" value="U-BOX DOMAIN-CONTAINING PROTEIN 31"/>
    <property type="match status" value="1"/>
</dbReference>
<dbReference type="Proteomes" id="UP000436088">
    <property type="component" value="Unassembled WGS sequence"/>
</dbReference>
<dbReference type="EMBL" id="VEPZ02000985">
    <property type="protein sequence ID" value="KAE8704851.1"/>
    <property type="molecule type" value="Genomic_DNA"/>
</dbReference>